<proteinExistence type="predicted"/>
<evidence type="ECO:0000256" key="1">
    <source>
        <dbReference type="SAM" id="MobiDB-lite"/>
    </source>
</evidence>
<gene>
    <name evidence="2" type="ORF">HMPREF3222_00793</name>
</gene>
<sequence>MEKNKGMSEAQKRADENWRKNNKEHANYLRARSATRSFIKNKATLEDIKELLELIEIRKNEL</sequence>
<evidence type="ECO:0000313" key="3">
    <source>
        <dbReference type="Proteomes" id="UP000070646"/>
    </source>
</evidence>
<dbReference type="RefSeq" id="WP_060794861.1">
    <property type="nucleotide sequence ID" value="NZ_KQ956174.1"/>
</dbReference>
<dbReference type="PATRIC" id="fig|1502.174.peg.800"/>
<evidence type="ECO:0000313" key="2">
    <source>
        <dbReference type="EMBL" id="KXA13716.1"/>
    </source>
</evidence>
<dbReference type="AlphaFoldDB" id="A0A133NBP2"/>
<dbReference type="EMBL" id="LRPU01000027">
    <property type="protein sequence ID" value="KXA13716.1"/>
    <property type="molecule type" value="Genomic_DNA"/>
</dbReference>
<accession>A0A133NBP2</accession>
<comment type="caution">
    <text evidence="2">The sequence shown here is derived from an EMBL/GenBank/DDBJ whole genome shotgun (WGS) entry which is preliminary data.</text>
</comment>
<feature type="region of interest" description="Disordered" evidence="1">
    <location>
        <begin position="1"/>
        <end position="22"/>
    </location>
</feature>
<organism evidence="2 3">
    <name type="scientific">Clostridium perfringens</name>
    <dbReference type="NCBI Taxonomy" id="1502"/>
    <lineage>
        <taxon>Bacteria</taxon>
        <taxon>Bacillati</taxon>
        <taxon>Bacillota</taxon>
        <taxon>Clostridia</taxon>
        <taxon>Eubacteriales</taxon>
        <taxon>Clostridiaceae</taxon>
        <taxon>Clostridium</taxon>
    </lineage>
</organism>
<name>A0A133NBP2_CLOPF</name>
<reference evidence="2 3" key="1">
    <citation type="submission" date="2016-01" db="EMBL/GenBank/DDBJ databases">
        <authorList>
            <person name="Oliw E.H."/>
        </authorList>
    </citation>
    <scope>NUCLEOTIDE SEQUENCE [LARGE SCALE GENOMIC DNA]</scope>
    <source>
        <strain evidence="2 3">MJR7757A</strain>
    </source>
</reference>
<protein>
    <submittedName>
        <fullName evidence="2">Uncharacterized protein</fullName>
    </submittedName>
</protein>
<dbReference type="Proteomes" id="UP000070646">
    <property type="component" value="Unassembled WGS sequence"/>
</dbReference>